<reference evidence="3 4" key="1">
    <citation type="submission" date="2021-03" db="EMBL/GenBank/DDBJ databases">
        <title>Metabolic Capacity of the Antarctic Cyanobacterium Phormidium pseudopriestleyi that Sustains Oxygenic Photosynthesis in the Presence of Hydrogen Sulfide.</title>
        <authorList>
            <person name="Lumian J.E."/>
            <person name="Jungblut A.D."/>
            <person name="Dillon M.L."/>
            <person name="Hawes I."/>
            <person name="Doran P.T."/>
            <person name="Mackey T.J."/>
            <person name="Dick G.J."/>
            <person name="Grettenberger C.L."/>
            <person name="Sumner D.Y."/>
        </authorList>
    </citation>
    <scope>NUCLEOTIDE SEQUENCE [LARGE SCALE GENOMIC DNA]</scope>
    <source>
        <strain evidence="3 4">FRX01</strain>
    </source>
</reference>
<protein>
    <submittedName>
        <fullName evidence="3">DUF732 domain-containing protein</fullName>
    </submittedName>
</protein>
<accession>A0ABS3FWY8</accession>
<dbReference type="Proteomes" id="UP000664844">
    <property type="component" value="Unassembled WGS sequence"/>
</dbReference>
<dbReference type="Pfam" id="PF05305">
    <property type="entry name" value="DUF732"/>
    <property type="match status" value="1"/>
</dbReference>
<evidence type="ECO:0000259" key="2">
    <source>
        <dbReference type="Pfam" id="PF05305"/>
    </source>
</evidence>
<sequence length="117" mass="12475">MLKTSLACLSTSLVLCSLTPAYAQEFDGILQGLLTPDELQIHQRVGSQQAEQLGQNACNALAAGSSVQDFATEVAESLAQENLPQSQLEARALYSSKVIAVGVAMFCPDRFSQLQSL</sequence>
<keyword evidence="1" id="KW-0732">Signal</keyword>
<evidence type="ECO:0000313" key="4">
    <source>
        <dbReference type="Proteomes" id="UP000664844"/>
    </source>
</evidence>
<dbReference type="RefSeq" id="WP_207089939.1">
    <property type="nucleotide sequence ID" value="NZ_JAFLQW010000553.1"/>
</dbReference>
<keyword evidence="4" id="KW-1185">Reference proteome</keyword>
<dbReference type="InterPro" id="IPR007969">
    <property type="entry name" value="DUF732"/>
</dbReference>
<proteinExistence type="predicted"/>
<evidence type="ECO:0000256" key="1">
    <source>
        <dbReference type="SAM" id="SignalP"/>
    </source>
</evidence>
<name>A0ABS3FWY8_9CYAN</name>
<evidence type="ECO:0000313" key="3">
    <source>
        <dbReference type="EMBL" id="MBO0351504.1"/>
    </source>
</evidence>
<dbReference type="EMBL" id="JAFLQW010000553">
    <property type="protein sequence ID" value="MBO0351504.1"/>
    <property type="molecule type" value="Genomic_DNA"/>
</dbReference>
<comment type="caution">
    <text evidence="3">The sequence shown here is derived from an EMBL/GenBank/DDBJ whole genome shotgun (WGS) entry which is preliminary data.</text>
</comment>
<feature type="signal peptide" evidence="1">
    <location>
        <begin position="1"/>
        <end position="23"/>
    </location>
</feature>
<feature type="chain" id="PRO_5046228106" evidence="1">
    <location>
        <begin position="24"/>
        <end position="117"/>
    </location>
</feature>
<gene>
    <name evidence="3" type="ORF">J0895_20960</name>
</gene>
<organism evidence="3 4">
    <name type="scientific">Phormidium pseudopriestleyi FRX01</name>
    <dbReference type="NCBI Taxonomy" id="1759528"/>
    <lineage>
        <taxon>Bacteria</taxon>
        <taxon>Bacillati</taxon>
        <taxon>Cyanobacteriota</taxon>
        <taxon>Cyanophyceae</taxon>
        <taxon>Oscillatoriophycideae</taxon>
        <taxon>Oscillatoriales</taxon>
        <taxon>Oscillatoriaceae</taxon>
        <taxon>Phormidium</taxon>
    </lineage>
</organism>
<feature type="domain" description="DUF732" evidence="2">
    <location>
        <begin position="47"/>
        <end position="109"/>
    </location>
</feature>